<protein>
    <recommendedName>
        <fullName evidence="3">SHOCT domain-containing protein</fullName>
    </recommendedName>
</protein>
<dbReference type="EMBL" id="AGWU01000024">
    <property type="protein sequence ID" value="EKB17216.1"/>
    <property type="molecule type" value="Genomic_DNA"/>
</dbReference>
<evidence type="ECO:0008006" key="3">
    <source>
        <dbReference type="Google" id="ProtNLM"/>
    </source>
</evidence>
<organism evidence="1 2">
    <name type="scientific">Aeromonas veronii AMC34</name>
    <dbReference type="NCBI Taxonomy" id="1073383"/>
    <lineage>
        <taxon>Bacteria</taxon>
        <taxon>Pseudomonadati</taxon>
        <taxon>Pseudomonadota</taxon>
        <taxon>Gammaproteobacteria</taxon>
        <taxon>Aeromonadales</taxon>
        <taxon>Aeromonadaceae</taxon>
        <taxon>Aeromonas</taxon>
    </lineage>
</organism>
<comment type="caution">
    <text evidence="1">The sequence shown here is derived from an EMBL/GenBank/DDBJ whole genome shotgun (WGS) entry which is preliminary data.</text>
</comment>
<evidence type="ECO:0000313" key="1">
    <source>
        <dbReference type="EMBL" id="EKB17216.1"/>
    </source>
</evidence>
<dbReference type="RefSeq" id="WP_005347008.1">
    <property type="nucleotide sequence ID" value="NZ_JH823256.1"/>
</dbReference>
<gene>
    <name evidence="1" type="ORF">HMPREF1168_03443</name>
</gene>
<reference evidence="1 2" key="1">
    <citation type="submission" date="2012-06" db="EMBL/GenBank/DDBJ databases">
        <title>The Genome Sequence of Aeromonas veronii AMC34.</title>
        <authorList>
            <consortium name="The Broad Institute Genome Sequencing Platform"/>
            <person name="Earl A."/>
            <person name="Ward D."/>
            <person name="Feldgarden M."/>
            <person name="Gevers D."/>
            <person name="Graf J."/>
            <person name="Tomasi A."/>
            <person name="Horneman A."/>
            <person name="Walker B."/>
            <person name="Young S.K."/>
            <person name="Zeng Q."/>
            <person name="Gargeya S."/>
            <person name="Fitzgerald M."/>
            <person name="Haas B."/>
            <person name="Abouelleil A."/>
            <person name="Alvarado L."/>
            <person name="Arachchi H.M."/>
            <person name="Berlin A.M."/>
            <person name="Chapman S.B."/>
            <person name="Goldberg J."/>
            <person name="Griggs A."/>
            <person name="Gujja S."/>
            <person name="Hansen M."/>
            <person name="Howarth C."/>
            <person name="Imamovic A."/>
            <person name="Larimer J."/>
            <person name="McCowan C."/>
            <person name="Montmayeur A."/>
            <person name="Murphy C."/>
            <person name="Neiman D."/>
            <person name="Pearson M."/>
            <person name="Priest M."/>
            <person name="Roberts A."/>
            <person name="Saif S."/>
            <person name="Shea T."/>
            <person name="Sisk P."/>
            <person name="Sykes S."/>
            <person name="Wortman J."/>
            <person name="Nusbaum C."/>
            <person name="Birren B."/>
        </authorList>
    </citation>
    <scope>NUCLEOTIDE SEQUENCE [LARGE SCALE GENOMIC DNA]</scope>
    <source>
        <strain evidence="1 2">AMC34</strain>
    </source>
</reference>
<accession>K1IGB4</accession>
<dbReference type="HOGENOM" id="CLU_1114000_0_0_6"/>
<name>K1IGB4_AERVE</name>
<dbReference type="AlphaFoldDB" id="K1IGB4"/>
<dbReference type="Proteomes" id="UP000006087">
    <property type="component" value="Unassembled WGS sequence"/>
</dbReference>
<proteinExistence type="predicted"/>
<evidence type="ECO:0000313" key="2">
    <source>
        <dbReference type="Proteomes" id="UP000006087"/>
    </source>
</evidence>
<sequence length="249" mass="26307">MSELLECRACLALADEGEVVCPQCGSSLLGSVGEELSQQLAVKQQMEAFVATYHTWAEGAWNGVGIDLVRNKLAVRYYDGYRNCRKIIQGEQVIGVKVHETAGATQTKTKGGSQLGRAVIGGVMLGGVGALLGGLSAKKISTGTVAGIEVLISTTDPDFQLVTITLLASEHRADSSVVAHARRAAEVWAARVETIIKQCAINAVAAANKNGGSVADELGKLVWLRDRGEITQQEFELLKGQLLANCNAS</sequence>